<feature type="domain" description="Nitroreductase" evidence="1">
    <location>
        <begin position="338"/>
        <end position="454"/>
    </location>
</feature>
<keyword evidence="3" id="KW-1185">Reference proteome</keyword>
<dbReference type="RefSeq" id="WP_366482666.1">
    <property type="nucleotide sequence ID" value="NZ_JBHMDI010000014.1"/>
</dbReference>
<protein>
    <submittedName>
        <fullName evidence="2">Nitroreductase family protein</fullName>
    </submittedName>
</protein>
<evidence type="ECO:0000313" key="3">
    <source>
        <dbReference type="Proteomes" id="UP001589753"/>
    </source>
</evidence>
<sequence>MSIRERVPGGTDPRPLGGLDDAFGAGWLRMIALEPAPQEHMVPLRDARLVRVLGLVEDALRRTGDGSRRSVPSAGALYPYDVVVVGGSGRRPQVLRPDLTRGICAALPLSGAAAADLRAALDEDGGIDGADHVVLLARPWLSMRKYGPRGHLYTQLDAGHAATSLLGTALGQGPAVLRLRVPRRRISACLDPFLPYREVHSVVSVEAARKDDQVRETTVNLTSLPRRDVAESMERFCWSQIPEALRDGGDRALPVTSAPVVVVDDAPGGLRRIGRHEWRLLTRLRQSCKRFDQQEQPADGVAAALEVITTTLPTDLPDVTGGDGGVRVSVLTGPGPIADACRRRLPGGDIRLAVSDAANDPAVVTRLCLGQRHIGWAKALVMFHLRTERLLRAGRPQDVRDALFRASAAAHLIYLGAARNGVAVTAVGGFDTRALRSVAGIGDGEEVVYLMALGVEAGTGGKLDRLAVAHAHGE</sequence>
<evidence type="ECO:0000259" key="1">
    <source>
        <dbReference type="Pfam" id="PF00881"/>
    </source>
</evidence>
<dbReference type="SUPFAM" id="SSF55469">
    <property type="entry name" value="FMN-dependent nitroreductase-like"/>
    <property type="match status" value="2"/>
</dbReference>
<dbReference type="InterPro" id="IPR000415">
    <property type="entry name" value="Nitroreductase-like"/>
</dbReference>
<dbReference type="Pfam" id="PF00881">
    <property type="entry name" value="Nitroreductase"/>
    <property type="match status" value="1"/>
</dbReference>
<dbReference type="InterPro" id="IPR029479">
    <property type="entry name" value="Nitroreductase"/>
</dbReference>
<reference evidence="2 3" key="1">
    <citation type="submission" date="2024-09" db="EMBL/GenBank/DDBJ databases">
        <authorList>
            <person name="Sun Q."/>
            <person name="Mori K."/>
        </authorList>
    </citation>
    <scope>NUCLEOTIDE SEQUENCE [LARGE SCALE GENOMIC DNA]</scope>
    <source>
        <strain evidence="2 3">JCM 9767</strain>
    </source>
</reference>
<comment type="caution">
    <text evidence="2">The sequence shown here is derived from an EMBL/GenBank/DDBJ whole genome shotgun (WGS) entry which is preliminary data.</text>
</comment>
<gene>
    <name evidence="2" type="ORF">ACFFUA_08560</name>
</gene>
<dbReference type="Proteomes" id="UP001589753">
    <property type="component" value="Unassembled WGS sequence"/>
</dbReference>
<accession>A0ABV5L5T4</accession>
<dbReference type="EMBL" id="JBHMDI010000014">
    <property type="protein sequence ID" value="MFB9347513.1"/>
    <property type="molecule type" value="Genomic_DNA"/>
</dbReference>
<evidence type="ECO:0000313" key="2">
    <source>
        <dbReference type="EMBL" id="MFB9347513.1"/>
    </source>
</evidence>
<proteinExistence type="predicted"/>
<name>A0ABV5L5T4_9ACTN</name>
<organism evidence="2 3">
    <name type="scientific">Streptomyces heliomycini</name>
    <dbReference type="NCBI Taxonomy" id="284032"/>
    <lineage>
        <taxon>Bacteria</taxon>
        <taxon>Bacillati</taxon>
        <taxon>Actinomycetota</taxon>
        <taxon>Actinomycetes</taxon>
        <taxon>Kitasatosporales</taxon>
        <taxon>Streptomycetaceae</taxon>
        <taxon>Streptomyces</taxon>
    </lineage>
</organism>
<dbReference type="Gene3D" id="3.40.109.10">
    <property type="entry name" value="NADH Oxidase"/>
    <property type="match status" value="2"/>
</dbReference>